<dbReference type="EMBL" id="CM047742">
    <property type="protein sequence ID" value="KAJ0034121.1"/>
    <property type="molecule type" value="Genomic_DNA"/>
</dbReference>
<sequence>MESSNGTSHVAIEISAENEALVTSLKQNMEKVSCAGCICRVSPEIRGQNKKAYVPDTISIGPLHKVLSADMENHKWRYLYSLLNRRPNVEARLDRCVQALKALEVKARSCYTDNLDHIRSDDFVKLMLIDGGFIIELFLRHSVKGLKRRSDPIFSTPGLLFELRSDMILIENQIPFIILKRLFEIVPIPKQCTQSLTDLASRFFRNMIPGDYKLNREKFSQEGNHLLDMIRNCFLPTIPRINVKKNTARQSFPSATQLQEDSGVKLKRARTENLLDINFVNGVLQIPPLHVHVYTETLLRNFIAFETSCPCDNTHHITSYVLLMISLIRSEKDVKLLKREGILNSIADEYEDENEDDRLQKRETLSKLFDSLRKIKLNEKDFYYDGLCEQVLGYKAPRWFVWLMKRKGRSNDPDRKRDFPFPFALISVVAFLLVVLTFLGTLFSVLSFFSRH</sequence>
<comment type="caution">
    <text evidence="1">The sequence shown here is derived from an EMBL/GenBank/DDBJ whole genome shotgun (WGS) entry which is preliminary data.</text>
</comment>
<protein>
    <submittedName>
        <fullName evidence="1">Uncharacterized protein</fullName>
    </submittedName>
</protein>
<keyword evidence="2" id="KW-1185">Reference proteome</keyword>
<evidence type="ECO:0000313" key="1">
    <source>
        <dbReference type="EMBL" id="KAJ0034121.1"/>
    </source>
</evidence>
<dbReference type="Proteomes" id="UP001163603">
    <property type="component" value="Chromosome 7"/>
</dbReference>
<gene>
    <name evidence="1" type="ORF">Pint_24359</name>
</gene>
<accession>A0ACC0YD39</accession>
<organism evidence="1 2">
    <name type="scientific">Pistacia integerrima</name>
    <dbReference type="NCBI Taxonomy" id="434235"/>
    <lineage>
        <taxon>Eukaryota</taxon>
        <taxon>Viridiplantae</taxon>
        <taxon>Streptophyta</taxon>
        <taxon>Embryophyta</taxon>
        <taxon>Tracheophyta</taxon>
        <taxon>Spermatophyta</taxon>
        <taxon>Magnoliopsida</taxon>
        <taxon>eudicotyledons</taxon>
        <taxon>Gunneridae</taxon>
        <taxon>Pentapetalae</taxon>
        <taxon>rosids</taxon>
        <taxon>malvids</taxon>
        <taxon>Sapindales</taxon>
        <taxon>Anacardiaceae</taxon>
        <taxon>Pistacia</taxon>
    </lineage>
</organism>
<proteinExistence type="predicted"/>
<reference evidence="2" key="1">
    <citation type="journal article" date="2023" name="G3 (Bethesda)">
        <title>Genome assembly and association tests identify interacting loci associated with vigor, precocity, and sex in interspecific pistachio rootstocks.</title>
        <authorList>
            <person name="Palmer W."/>
            <person name="Jacygrad E."/>
            <person name="Sagayaradj S."/>
            <person name="Cavanaugh K."/>
            <person name="Han R."/>
            <person name="Bertier L."/>
            <person name="Beede B."/>
            <person name="Kafkas S."/>
            <person name="Golino D."/>
            <person name="Preece J."/>
            <person name="Michelmore R."/>
        </authorList>
    </citation>
    <scope>NUCLEOTIDE SEQUENCE [LARGE SCALE GENOMIC DNA]</scope>
</reference>
<name>A0ACC0YD39_9ROSI</name>
<evidence type="ECO:0000313" key="2">
    <source>
        <dbReference type="Proteomes" id="UP001163603"/>
    </source>
</evidence>